<dbReference type="Proteomes" id="UP001175271">
    <property type="component" value="Unassembled WGS sequence"/>
</dbReference>
<dbReference type="InterPro" id="IPR002347">
    <property type="entry name" value="SDR_fam"/>
</dbReference>
<keyword evidence="1" id="KW-0560">Oxidoreductase</keyword>
<dbReference type="InterPro" id="IPR036291">
    <property type="entry name" value="NAD(P)-bd_dom_sf"/>
</dbReference>
<sequence>MAMRRLLDGLRSPWSLAFSTFGVGYGIYHIIDSTQSGMKYDLEGDLSGKTYIVTGATSGIGQVTAEELAKRNARVIMACRNKEKCIQVRRDIVLSAKNKQVYCRSIDLSDFDSIRSFVSKVSNGKFELDRIDGVVNNAATMEGERKVTKDGIERTIATNHLGQFLLNALLMDKLLAQDHPVRIVFMNTSTINKKPEINVDDLNREEPKKWDGYNAYKASKLAQALFAKELAERVKGTNVSVVVADPGRTKTALSKQLDYNDFFLSRWLLGIVSFMMGVRRPDKAVRPVLYALADPEMATANGAFIDRERVKLDWNELAEDKELRNRLWLTSMKWTKYAEHLKQLREEIGQAAVNLEAAGEKVTVATATASAAKEGSSWRLW</sequence>
<name>A0AA39LST4_9BILA</name>
<dbReference type="Gene3D" id="3.40.50.720">
    <property type="entry name" value="NAD(P)-binding Rossmann-like Domain"/>
    <property type="match status" value="1"/>
</dbReference>
<dbReference type="Pfam" id="PF00106">
    <property type="entry name" value="adh_short"/>
    <property type="match status" value="2"/>
</dbReference>
<evidence type="ECO:0000313" key="2">
    <source>
        <dbReference type="EMBL" id="KAK0408065.1"/>
    </source>
</evidence>
<dbReference type="EMBL" id="JAUCMV010000003">
    <property type="protein sequence ID" value="KAK0408065.1"/>
    <property type="molecule type" value="Genomic_DNA"/>
</dbReference>
<organism evidence="2 3">
    <name type="scientific">Steinernema hermaphroditum</name>
    <dbReference type="NCBI Taxonomy" id="289476"/>
    <lineage>
        <taxon>Eukaryota</taxon>
        <taxon>Metazoa</taxon>
        <taxon>Ecdysozoa</taxon>
        <taxon>Nematoda</taxon>
        <taxon>Chromadorea</taxon>
        <taxon>Rhabditida</taxon>
        <taxon>Tylenchina</taxon>
        <taxon>Panagrolaimomorpha</taxon>
        <taxon>Strongyloidoidea</taxon>
        <taxon>Steinernematidae</taxon>
        <taxon>Steinernema</taxon>
    </lineage>
</organism>
<dbReference type="CDD" id="cd05327">
    <property type="entry name" value="retinol-DH_like_SDR_c_like"/>
    <property type="match status" value="1"/>
</dbReference>
<keyword evidence="3" id="KW-1185">Reference proteome</keyword>
<dbReference type="AlphaFoldDB" id="A0AA39LST4"/>
<dbReference type="GO" id="GO:0016491">
    <property type="term" value="F:oxidoreductase activity"/>
    <property type="evidence" value="ECO:0007669"/>
    <property type="project" value="UniProtKB-KW"/>
</dbReference>
<proteinExistence type="predicted"/>
<dbReference type="SUPFAM" id="SSF51735">
    <property type="entry name" value="NAD(P)-binding Rossmann-fold domains"/>
    <property type="match status" value="1"/>
</dbReference>
<comment type="caution">
    <text evidence="2">The sequence shown here is derived from an EMBL/GenBank/DDBJ whole genome shotgun (WGS) entry which is preliminary data.</text>
</comment>
<evidence type="ECO:0000313" key="3">
    <source>
        <dbReference type="Proteomes" id="UP001175271"/>
    </source>
</evidence>
<dbReference type="PRINTS" id="PR00081">
    <property type="entry name" value="GDHRDH"/>
</dbReference>
<reference evidence="2" key="1">
    <citation type="submission" date="2023-06" db="EMBL/GenBank/DDBJ databases">
        <title>Genomic analysis of the entomopathogenic nematode Steinernema hermaphroditum.</title>
        <authorList>
            <person name="Schwarz E.M."/>
            <person name="Heppert J.K."/>
            <person name="Baniya A."/>
            <person name="Schwartz H.T."/>
            <person name="Tan C.-H."/>
            <person name="Antoshechkin I."/>
            <person name="Sternberg P.W."/>
            <person name="Goodrich-Blair H."/>
            <person name="Dillman A.R."/>
        </authorList>
    </citation>
    <scope>NUCLEOTIDE SEQUENCE</scope>
    <source>
        <strain evidence="2">PS9179</strain>
        <tissue evidence="2">Whole animal</tissue>
    </source>
</reference>
<gene>
    <name evidence="2" type="ORF">QR680_003756</name>
</gene>
<accession>A0AA39LST4</accession>
<dbReference type="PANTHER" id="PTHR43157">
    <property type="entry name" value="PHOSPHATIDYLINOSITOL-GLYCAN BIOSYNTHESIS CLASS F PROTEIN-RELATED"/>
    <property type="match status" value="1"/>
</dbReference>
<dbReference type="PANTHER" id="PTHR43157:SF68">
    <property type="entry name" value="RETINOL DEHYDROGENASE 13"/>
    <property type="match status" value="1"/>
</dbReference>
<protein>
    <submittedName>
        <fullName evidence="2">Uncharacterized protein</fullName>
    </submittedName>
</protein>
<evidence type="ECO:0000256" key="1">
    <source>
        <dbReference type="ARBA" id="ARBA00023002"/>
    </source>
</evidence>